<evidence type="ECO:0000313" key="2">
    <source>
        <dbReference type="Proteomes" id="UP000323844"/>
    </source>
</evidence>
<dbReference type="OrthoDB" id="8478765at2"/>
<name>A0A5C0UI83_9RICK</name>
<dbReference type="KEGG" id="snay:FZC37_02690"/>
<keyword evidence="2" id="KW-1185">Reference proteome</keyword>
<reference evidence="1 2" key="1">
    <citation type="submission" date="2019-08" db="EMBL/GenBank/DDBJ databases">
        <title>Highly reduced genomes of protist endosymbionts show evolutionary convergence.</title>
        <authorList>
            <person name="George E."/>
            <person name="Husnik F."/>
            <person name="Tashyreva D."/>
            <person name="Prokopchuk G."/>
            <person name="Horak A."/>
            <person name="Kwong W.K."/>
            <person name="Lukes J."/>
            <person name="Keeling P.J."/>
        </authorList>
    </citation>
    <scope>NUCLEOTIDE SEQUENCE [LARGE SCALE GENOMIC DNA]</scope>
    <source>
        <strain evidence="1">1621</strain>
    </source>
</reference>
<accession>A0A5C0UI83</accession>
<dbReference type="Proteomes" id="UP000323844">
    <property type="component" value="Chromosome"/>
</dbReference>
<dbReference type="RefSeq" id="WP_148952179.1">
    <property type="nucleotide sequence ID" value="NZ_CP043312.1"/>
</dbReference>
<dbReference type="EMBL" id="CP043312">
    <property type="protein sequence ID" value="QEK39818.1"/>
    <property type="molecule type" value="Genomic_DNA"/>
</dbReference>
<proteinExistence type="predicted"/>
<dbReference type="AlphaFoldDB" id="A0A5C0UI83"/>
<sequence>MYRIFQKFIPLLLLFIVLGWRAYNWESPGMNTNYSADWQSDPKRKQLHLTNCIIDFVENTSVDCLNPHFPSIAIKVSKFHNAWVHVVYTDSDQSSLRAFIDSTADIYPFYNKSQNDFMDCPLWHYSLFRKPITFWNGHAWAVIVDYENKTIKPVVGISWGFRLVKTRLRPVAIWPSQLGNNAWEKDQILIQKGLSKFTMLSCD</sequence>
<protein>
    <submittedName>
        <fullName evidence="1">Uncharacterized protein</fullName>
    </submittedName>
</protein>
<gene>
    <name evidence="1" type="ORF">FZC37_02690</name>
</gene>
<organism evidence="1 2">
    <name type="scientific">Candidatus Sneabacter namystus</name>
    <dbReference type="NCBI Taxonomy" id="2601646"/>
    <lineage>
        <taxon>Bacteria</taxon>
        <taxon>Pseudomonadati</taxon>
        <taxon>Pseudomonadota</taxon>
        <taxon>Alphaproteobacteria</taxon>
        <taxon>Rickettsiales</taxon>
        <taxon>Rickettsiaceae</taxon>
        <taxon>Rickettsieae</taxon>
        <taxon>Candidatus Sneabacter</taxon>
    </lineage>
</organism>
<evidence type="ECO:0000313" key="1">
    <source>
        <dbReference type="EMBL" id="QEK39818.1"/>
    </source>
</evidence>